<reference evidence="15 16" key="1">
    <citation type="journal article" date="2019" name="PLoS Genet.">
        <title>Convergent evolution of linked mating-type loci in basidiomycete fungi.</title>
        <authorList>
            <person name="Sun S."/>
            <person name="Coelho M.A."/>
            <person name="Heitman J."/>
            <person name="Nowrousian M."/>
        </authorList>
    </citation>
    <scope>NUCLEOTIDE SEQUENCE [LARGE SCALE GENOMIC DNA]</scope>
    <source>
        <strain evidence="15 16">CBS 4282</strain>
    </source>
</reference>
<dbReference type="Proteomes" id="UP000473826">
    <property type="component" value="Unassembled WGS sequence"/>
</dbReference>
<evidence type="ECO:0000256" key="6">
    <source>
        <dbReference type="ARBA" id="ARBA00022833"/>
    </source>
</evidence>
<comment type="catalytic activity">
    <reaction evidence="9 12">
        <text>O-phospho-L-seryl-[protein] + H2O = L-seryl-[protein] + phosphate</text>
        <dbReference type="Rhea" id="RHEA:20629"/>
        <dbReference type="Rhea" id="RHEA-COMP:9863"/>
        <dbReference type="Rhea" id="RHEA-COMP:11604"/>
        <dbReference type="ChEBI" id="CHEBI:15377"/>
        <dbReference type="ChEBI" id="CHEBI:29999"/>
        <dbReference type="ChEBI" id="CHEBI:43474"/>
        <dbReference type="ChEBI" id="CHEBI:83421"/>
        <dbReference type="EC" id="3.1.3.16"/>
    </reaction>
</comment>
<evidence type="ECO:0000256" key="1">
    <source>
        <dbReference type="ARBA" id="ARBA00004123"/>
    </source>
</evidence>
<dbReference type="PROSITE" id="PS51479">
    <property type="entry name" value="ZF_RTR1"/>
    <property type="match status" value="1"/>
</dbReference>
<dbReference type="Pfam" id="PF04181">
    <property type="entry name" value="RPAP2_Rtr1"/>
    <property type="match status" value="1"/>
</dbReference>
<keyword evidence="4 12" id="KW-0863">Zinc-finger</keyword>
<comment type="caution">
    <text evidence="15">The sequence shown here is derived from an EMBL/GenBank/DDBJ whole genome shotgun (WGS) entry which is preliminary data.</text>
</comment>
<evidence type="ECO:0000256" key="9">
    <source>
        <dbReference type="ARBA" id="ARBA00047761"/>
    </source>
</evidence>
<feature type="compositionally biased region" description="Acidic residues" evidence="13">
    <location>
        <begin position="286"/>
        <end position="299"/>
    </location>
</feature>
<feature type="compositionally biased region" description="Pro residues" evidence="13">
    <location>
        <begin position="224"/>
        <end position="240"/>
    </location>
</feature>
<dbReference type="EMBL" id="QKWK01000007">
    <property type="protein sequence ID" value="TXT08790.1"/>
    <property type="molecule type" value="Genomic_DNA"/>
</dbReference>
<evidence type="ECO:0000256" key="2">
    <source>
        <dbReference type="ARBA" id="ARBA00005676"/>
    </source>
</evidence>
<accession>A0A7D8UYX5</accession>
<comment type="subcellular location">
    <subcellularLocation>
        <location evidence="1 12">Nucleus</location>
    </subcellularLocation>
</comment>
<gene>
    <name evidence="15" type="ORF">VHUM_02918</name>
</gene>
<dbReference type="OrthoDB" id="2596500at2759"/>
<dbReference type="AlphaFoldDB" id="A0A7D8UYX5"/>
<feature type="compositionally biased region" description="Low complexity" evidence="13">
    <location>
        <begin position="241"/>
        <end position="261"/>
    </location>
</feature>
<dbReference type="InterPro" id="IPR039693">
    <property type="entry name" value="Rtr1/RPAP2"/>
</dbReference>
<evidence type="ECO:0000313" key="15">
    <source>
        <dbReference type="EMBL" id="TXT08790.1"/>
    </source>
</evidence>
<evidence type="ECO:0000256" key="5">
    <source>
        <dbReference type="ARBA" id="ARBA00022801"/>
    </source>
</evidence>
<evidence type="ECO:0000256" key="7">
    <source>
        <dbReference type="ARBA" id="ARBA00022912"/>
    </source>
</evidence>
<name>A0A7D8UYX5_VANHU</name>
<dbReference type="PANTHER" id="PTHR14732">
    <property type="entry name" value="RNA POLYMERASE II SUBUNIT B1 CTD PHOSPHATASE RPAP2-RELATED"/>
    <property type="match status" value="1"/>
</dbReference>
<keyword evidence="7 12" id="KW-0904">Protein phosphatase</keyword>
<evidence type="ECO:0000256" key="12">
    <source>
        <dbReference type="RuleBase" id="RU367080"/>
    </source>
</evidence>
<dbReference type="InterPro" id="IPR007308">
    <property type="entry name" value="Rtr1/RPAP2_dom"/>
</dbReference>
<keyword evidence="3 12" id="KW-0479">Metal-binding</keyword>
<dbReference type="Gene3D" id="1.25.40.820">
    <property type="match status" value="1"/>
</dbReference>
<dbReference type="GO" id="GO:0005634">
    <property type="term" value="C:nucleus"/>
    <property type="evidence" value="ECO:0007669"/>
    <property type="project" value="UniProtKB-SubCell"/>
</dbReference>
<feature type="region of interest" description="Disordered" evidence="13">
    <location>
        <begin position="202"/>
        <end position="261"/>
    </location>
</feature>
<protein>
    <recommendedName>
        <fullName evidence="12">RNA polymerase II subunit B1 CTD phosphatase RPAP2 homolog</fullName>
        <ecNumber evidence="12">3.1.3.16</ecNumber>
    </recommendedName>
</protein>
<proteinExistence type="inferred from homology"/>
<comment type="function">
    <text evidence="12">Putative RNA polymerase II subunit B1 C-terminal domain (CTD) phosphatase involved in RNA polymerase II transcription regulation.</text>
</comment>
<evidence type="ECO:0000259" key="14">
    <source>
        <dbReference type="PROSITE" id="PS51479"/>
    </source>
</evidence>
<keyword evidence="16" id="KW-1185">Reference proteome</keyword>
<organism evidence="15 16">
    <name type="scientific">Vanrija humicola</name>
    <name type="common">Yeast</name>
    <name type="synonym">Cryptococcus humicola</name>
    <dbReference type="NCBI Taxonomy" id="5417"/>
    <lineage>
        <taxon>Eukaryota</taxon>
        <taxon>Fungi</taxon>
        <taxon>Dikarya</taxon>
        <taxon>Basidiomycota</taxon>
        <taxon>Agaricomycotina</taxon>
        <taxon>Tremellomycetes</taxon>
        <taxon>Trichosporonales</taxon>
        <taxon>Trichosporonaceae</taxon>
        <taxon>Vanrija</taxon>
    </lineage>
</organism>
<feature type="region of interest" description="Disordered" evidence="13">
    <location>
        <begin position="280"/>
        <end position="308"/>
    </location>
</feature>
<evidence type="ECO:0000256" key="8">
    <source>
        <dbReference type="ARBA" id="ARBA00023242"/>
    </source>
</evidence>
<evidence type="ECO:0000313" key="16">
    <source>
        <dbReference type="Proteomes" id="UP000473826"/>
    </source>
</evidence>
<comment type="catalytic activity">
    <reaction evidence="10 12">
        <text>O-phospho-L-threonyl-[protein] + H2O = L-threonyl-[protein] + phosphate</text>
        <dbReference type="Rhea" id="RHEA:47004"/>
        <dbReference type="Rhea" id="RHEA-COMP:11060"/>
        <dbReference type="Rhea" id="RHEA-COMP:11605"/>
        <dbReference type="ChEBI" id="CHEBI:15377"/>
        <dbReference type="ChEBI" id="CHEBI:30013"/>
        <dbReference type="ChEBI" id="CHEBI:43474"/>
        <dbReference type="ChEBI" id="CHEBI:61977"/>
        <dbReference type="EC" id="3.1.3.16"/>
    </reaction>
</comment>
<evidence type="ECO:0000256" key="13">
    <source>
        <dbReference type="SAM" id="MobiDB-lite"/>
    </source>
</evidence>
<evidence type="ECO:0000256" key="10">
    <source>
        <dbReference type="ARBA" id="ARBA00048336"/>
    </source>
</evidence>
<feature type="domain" description="RTR1-type" evidence="14">
    <location>
        <begin position="53"/>
        <end position="140"/>
    </location>
</feature>
<dbReference type="GO" id="GO:0008420">
    <property type="term" value="F:RNA polymerase II CTD heptapeptide repeat phosphatase activity"/>
    <property type="evidence" value="ECO:0007669"/>
    <property type="project" value="UniProtKB-UniRule"/>
</dbReference>
<dbReference type="EC" id="3.1.3.16" evidence="12"/>
<comment type="similarity">
    <text evidence="2 11 12">Belongs to the RPAP2 family.</text>
</comment>
<dbReference type="GO" id="GO:0008270">
    <property type="term" value="F:zinc ion binding"/>
    <property type="evidence" value="ECO:0007669"/>
    <property type="project" value="UniProtKB-KW"/>
</dbReference>
<evidence type="ECO:0000256" key="11">
    <source>
        <dbReference type="PROSITE-ProRule" id="PRU00812"/>
    </source>
</evidence>
<dbReference type="GO" id="GO:0043175">
    <property type="term" value="F:RNA polymerase core enzyme binding"/>
    <property type="evidence" value="ECO:0007669"/>
    <property type="project" value="UniProtKB-UniRule"/>
</dbReference>
<dbReference type="InterPro" id="IPR038534">
    <property type="entry name" value="Rtr1/RPAP2_sf"/>
</dbReference>
<keyword evidence="5 12" id="KW-0378">Hydrolase</keyword>
<keyword evidence="8 12" id="KW-0539">Nucleus</keyword>
<keyword evidence="6 12" id="KW-0862">Zinc</keyword>
<dbReference type="GO" id="GO:0005737">
    <property type="term" value="C:cytoplasm"/>
    <property type="evidence" value="ECO:0007669"/>
    <property type="project" value="TreeGrafter"/>
</dbReference>
<sequence length="330" mass="34964">MSLGVAERATAPAQSDAASLRRALERRAELARRADKWLDRLMEDVVDRDAFQRALSYVHAKQYAEAEHERHLNGLCAYPMCPNPPAAPYRAQRRFVVSTRNRSITETEGNADEAFCGGRCRARGGWVRSTLGTEAAWIRGRVEPLTLLEDLEARGEVRWGGRRGDVLERVAAEPAAAAAATTAPAASTPPPDLIANLSIYERPTPTTKPLPPSLGGGGDAARPAPAPAPAHAPAPAPLPLPRSAAAPTPPRRAAGASSMISSSSTKLASTLLAAAKALPPGVQDAADSDDESSASEEDWAKEMGWGQGRDVDALFDEARAAREMLEGGDK</sequence>
<evidence type="ECO:0000256" key="3">
    <source>
        <dbReference type="ARBA" id="ARBA00022723"/>
    </source>
</evidence>
<dbReference type="PANTHER" id="PTHR14732:SF0">
    <property type="entry name" value="RNA POLYMERASE II SUBUNIT B1 CTD PHOSPHATASE RPAP2-RELATED"/>
    <property type="match status" value="1"/>
</dbReference>
<evidence type="ECO:0000256" key="4">
    <source>
        <dbReference type="ARBA" id="ARBA00022771"/>
    </source>
</evidence>